<evidence type="ECO:0000256" key="4">
    <source>
        <dbReference type="ARBA" id="ARBA00022884"/>
    </source>
</evidence>
<dbReference type="InterPro" id="IPR035979">
    <property type="entry name" value="RBD_domain_sf"/>
</dbReference>
<feature type="compositionally biased region" description="Polar residues" evidence="7">
    <location>
        <begin position="24"/>
        <end position="33"/>
    </location>
</feature>
<dbReference type="SMART" id="SM00298">
    <property type="entry name" value="CHROMO"/>
    <property type="match status" value="1"/>
</dbReference>
<evidence type="ECO:0000313" key="10">
    <source>
        <dbReference type="EMBL" id="KAG5166716.1"/>
    </source>
</evidence>
<dbReference type="PROSITE" id="PS50102">
    <property type="entry name" value="RRM"/>
    <property type="match status" value="1"/>
</dbReference>
<organism evidence="10">
    <name type="scientific">Psilocybe cubensis</name>
    <name type="common">Psychedelic mushroom</name>
    <name type="synonym">Stropharia cubensis</name>
    <dbReference type="NCBI Taxonomy" id="181762"/>
    <lineage>
        <taxon>Eukaryota</taxon>
        <taxon>Fungi</taxon>
        <taxon>Dikarya</taxon>
        <taxon>Basidiomycota</taxon>
        <taxon>Agaricomycotina</taxon>
        <taxon>Agaricomycetes</taxon>
        <taxon>Agaricomycetidae</taxon>
        <taxon>Agaricales</taxon>
        <taxon>Agaricineae</taxon>
        <taxon>Strophariaceae</taxon>
        <taxon>Psilocybe</taxon>
    </lineage>
</organism>
<dbReference type="GO" id="GO:0006396">
    <property type="term" value="P:RNA processing"/>
    <property type="evidence" value="ECO:0007669"/>
    <property type="project" value="InterPro"/>
</dbReference>
<evidence type="ECO:0000256" key="7">
    <source>
        <dbReference type="SAM" id="MobiDB-lite"/>
    </source>
</evidence>
<feature type="domain" description="RRM" evidence="9">
    <location>
        <begin position="62"/>
        <end position="140"/>
    </location>
</feature>
<dbReference type="InterPro" id="IPR012677">
    <property type="entry name" value="Nucleotide-bd_a/b_plait_sf"/>
</dbReference>
<evidence type="ECO:0000259" key="9">
    <source>
        <dbReference type="PROSITE" id="PS50102"/>
    </source>
</evidence>
<feature type="compositionally biased region" description="Low complexity" evidence="7">
    <location>
        <begin position="219"/>
        <end position="230"/>
    </location>
</feature>
<evidence type="ECO:0000256" key="5">
    <source>
        <dbReference type="ARBA" id="ARBA00023242"/>
    </source>
</evidence>
<evidence type="ECO:0000256" key="1">
    <source>
        <dbReference type="ARBA" id="ARBA00004123"/>
    </source>
</evidence>
<dbReference type="GO" id="GO:0005634">
    <property type="term" value="C:nucleus"/>
    <property type="evidence" value="ECO:0007669"/>
    <property type="project" value="UniProtKB-SubCell"/>
</dbReference>
<feature type="region of interest" description="Disordered" evidence="7">
    <location>
        <begin position="199"/>
        <end position="233"/>
    </location>
</feature>
<feature type="compositionally biased region" description="Basic and acidic residues" evidence="7">
    <location>
        <begin position="39"/>
        <end position="54"/>
    </location>
</feature>
<dbReference type="InterPro" id="IPR016197">
    <property type="entry name" value="Chromo-like_dom_sf"/>
</dbReference>
<keyword evidence="5" id="KW-0539">Nucleus</keyword>
<dbReference type="PROSITE" id="PS50013">
    <property type="entry name" value="CHROMO_2"/>
    <property type="match status" value="1"/>
</dbReference>
<feature type="domain" description="Chromo" evidence="8">
    <location>
        <begin position="233"/>
        <end position="295"/>
    </location>
</feature>
<keyword evidence="3" id="KW-0963">Cytoplasm</keyword>
<dbReference type="InterPro" id="IPR033744">
    <property type="entry name" value="RRM_RBM8"/>
</dbReference>
<dbReference type="PANTHER" id="PTHR45894">
    <property type="entry name" value="RNA-BINDING PROTEIN 8A"/>
    <property type="match status" value="1"/>
</dbReference>
<dbReference type="SUPFAM" id="SSF54160">
    <property type="entry name" value="Chromo domain-like"/>
    <property type="match status" value="2"/>
</dbReference>
<dbReference type="InterPro" id="IPR023780">
    <property type="entry name" value="Chromo_domain"/>
</dbReference>
<dbReference type="Pfam" id="PF01393">
    <property type="entry name" value="Chromo_shadow"/>
    <property type="match status" value="1"/>
</dbReference>
<dbReference type="OrthoDB" id="433924at2759"/>
<evidence type="ECO:0000259" key="8">
    <source>
        <dbReference type="PROSITE" id="PS50013"/>
    </source>
</evidence>
<accession>A0A8H8CIH1</accession>
<dbReference type="Pfam" id="PF00076">
    <property type="entry name" value="RRM_1"/>
    <property type="match status" value="1"/>
</dbReference>
<dbReference type="InterPro" id="IPR008111">
    <property type="entry name" value="RNA-bd_8"/>
</dbReference>
<evidence type="ECO:0000256" key="2">
    <source>
        <dbReference type="ARBA" id="ARBA00004496"/>
    </source>
</evidence>
<dbReference type="SMART" id="SM00360">
    <property type="entry name" value="RRM"/>
    <property type="match status" value="1"/>
</dbReference>
<proteinExistence type="predicted"/>
<keyword evidence="4 6" id="KW-0694">RNA-binding</keyword>
<gene>
    <name evidence="10" type="ORF">JR316_008806</name>
</gene>
<dbReference type="CDD" id="cd12324">
    <property type="entry name" value="RRM_RBM8"/>
    <property type="match status" value="1"/>
</dbReference>
<dbReference type="Gene3D" id="3.30.70.330">
    <property type="match status" value="1"/>
</dbReference>
<dbReference type="AlphaFoldDB" id="A0A8H8CIH1"/>
<dbReference type="SMART" id="SM00300">
    <property type="entry name" value="ChSh"/>
    <property type="match status" value="1"/>
</dbReference>
<evidence type="ECO:0000256" key="6">
    <source>
        <dbReference type="PROSITE-ProRule" id="PRU00176"/>
    </source>
</evidence>
<comment type="caution">
    <text evidence="10">The sequence shown here is derived from an EMBL/GenBank/DDBJ whole genome shotgun (WGS) entry which is preliminary data.</text>
</comment>
<dbReference type="Gene3D" id="2.40.50.40">
    <property type="match status" value="2"/>
</dbReference>
<feature type="region of interest" description="Disordered" evidence="7">
    <location>
        <begin position="294"/>
        <end position="380"/>
    </location>
</feature>
<name>A0A8H8CIH1_PSICU</name>
<dbReference type="InterPro" id="IPR000953">
    <property type="entry name" value="Chromo/chromo_shadow_dom"/>
</dbReference>
<feature type="region of interest" description="Disordered" evidence="7">
    <location>
        <begin position="1"/>
        <end position="54"/>
    </location>
</feature>
<dbReference type="InterPro" id="IPR000504">
    <property type="entry name" value="RRM_dom"/>
</dbReference>
<dbReference type="GO" id="GO:0006338">
    <property type="term" value="P:chromatin remodeling"/>
    <property type="evidence" value="ECO:0007669"/>
    <property type="project" value="UniProtKB-ARBA"/>
</dbReference>
<dbReference type="PRINTS" id="PR01738">
    <property type="entry name" value="RNABINDINGM8"/>
</dbReference>
<dbReference type="InterPro" id="IPR008251">
    <property type="entry name" value="Chromo_shadow_dom"/>
</dbReference>
<dbReference type="SUPFAM" id="SSF54928">
    <property type="entry name" value="RNA-binding domain, RBD"/>
    <property type="match status" value="1"/>
</dbReference>
<feature type="compositionally biased region" description="Low complexity" evidence="7">
    <location>
        <begin position="362"/>
        <end position="373"/>
    </location>
</feature>
<reference evidence="10" key="1">
    <citation type="submission" date="2021-02" db="EMBL/GenBank/DDBJ databases">
        <title>Psilocybe cubensis genome.</title>
        <authorList>
            <person name="Mckernan K.J."/>
            <person name="Crawford S."/>
            <person name="Trippe A."/>
            <person name="Kane L.T."/>
            <person name="Mclaughlin S."/>
        </authorList>
    </citation>
    <scope>NUCLEOTIDE SEQUENCE [LARGE SCALE GENOMIC DNA]</scope>
    <source>
        <strain evidence="10">MGC-MH-2018</strain>
    </source>
</reference>
<dbReference type="GO" id="GO:0005737">
    <property type="term" value="C:cytoplasm"/>
    <property type="evidence" value="ECO:0007669"/>
    <property type="project" value="UniProtKB-SubCell"/>
</dbReference>
<evidence type="ECO:0008006" key="11">
    <source>
        <dbReference type="Google" id="ProtNLM"/>
    </source>
</evidence>
<dbReference type="EMBL" id="JAFIQS010000008">
    <property type="protein sequence ID" value="KAG5166716.1"/>
    <property type="molecule type" value="Genomic_DNA"/>
</dbReference>
<dbReference type="GO" id="GO:0003729">
    <property type="term" value="F:mRNA binding"/>
    <property type="evidence" value="ECO:0007669"/>
    <property type="project" value="InterPro"/>
</dbReference>
<protein>
    <recommendedName>
        <fullName evidence="11">RNA-binding protein 8A</fullName>
    </recommendedName>
</protein>
<dbReference type="Pfam" id="PF00385">
    <property type="entry name" value="Chromo"/>
    <property type="match status" value="1"/>
</dbReference>
<sequence>MSDDEMNIDDMASGGAVRRRGRGFQNTGGNEENVTAEPTYDRVESTQAKDSDTRAARSVEGWIVLVTNVHEEATEEDVQDKFAEFGEIKNLHLNLDRRTGYVKGYALVEYETMTEAQAAIDGASGTPLLEQVLQCDYAFVRPPPSGPKKGRPARGRSASPTFELAVELFSRCLFRLLHPPIRSRVFFVAYIMPGVAHSDSGDSNAVGPDSKIKPDASDAESGSDAGSEGGSEYEIEEVLDAKRGYFPDGRMGYYVKWKGYGSEDNSWVDEVDAVNAKDLVDEFWRKNPKKQKKLLNAKLAEKKSPKKGRKSVASEEVSDSEDALTSKKRGRKSTSQKPDPDDMDVDEIEQPPKKARISTQNSKSKMQMVKSSSPESETPIIGNMKQYMGLKSWEGLVKTVDTVEKASESSNSLVIYFTLNTGEKVMEASTICKERFPQKLIEFYESNLRWKTVEDATYD</sequence>
<evidence type="ECO:0000256" key="3">
    <source>
        <dbReference type="ARBA" id="ARBA00022490"/>
    </source>
</evidence>
<comment type="subcellular location">
    <subcellularLocation>
        <location evidence="2">Cytoplasm</location>
    </subcellularLocation>
    <subcellularLocation>
        <location evidence="1">Nucleus</location>
    </subcellularLocation>
</comment>